<evidence type="ECO:0000313" key="5">
    <source>
        <dbReference type="Proteomes" id="UP000199163"/>
    </source>
</evidence>
<dbReference type="STRING" id="568899.SAMN05192534_12612"/>
<evidence type="ECO:0000256" key="1">
    <source>
        <dbReference type="ARBA" id="ARBA00022801"/>
    </source>
</evidence>
<feature type="domain" description="Xaa-Pro dipeptidyl-peptidase C-terminal" evidence="3">
    <location>
        <begin position="310"/>
        <end position="549"/>
    </location>
</feature>
<organism evidence="4 5">
    <name type="scientific">Alteribacillus persepolensis</name>
    <dbReference type="NCBI Taxonomy" id="568899"/>
    <lineage>
        <taxon>Bacteria</taxon>
        <taxon>Bacillati</taxon>
        <taxon>Bacillota</taxon>
        <taxon>Bacilli</taxon>
        <taxon>Bacillales</taxon>
        <taxon>Bacillaceae</taxon>
        <taxon>Alteribacillus</taxon>
    </lineage>
</organism>
<dbReference type="EMBL" id="FNDK01000026">
    <property type="protein sequence ID" value="SDI22221.1"/>
    <property type="molecule type" value="Genomic_DNA"/>
</dbReference>
<dbReference type="InterPro" id="IPR000383">
    <property type="entry name" value="Xaa-Pro-like_dom"/>
</dbReference>
<dbReference type="RefSeq" id="WP_091275964.1">
    <property type="nucleotide sequence ID" value="NZ_FNDK01000026.1"/>
</dbReference>
<dbReference type="PANTHER" id="PTHR43056">
    <property type="entry name" value="PEPTIDASE S9 PROLYL OLIGOPEPTIDASE"/>
    <property type="match status" value="1"/>
</dbReference>
<dbReference type="AlphaFoldDB" id="A0A1G8ITL1"/>
<sequence>MNEPLIEKNVECQLTDGTVLRADVYRPKKDGVYPVLLIRLPYDKETPRYYDEYLHVPRMVEAGYVVILQDVRGRFASDGEFYPFIHEADDGYESVEWAASLPYSNGKVGLFGMSYHGFTQLAAAAAFPPSLKAVAPVMTMADPWADMLSGGSGPSSVGNIKTWTLASMVQDELQRNNDPKAEQVNQYIEQLPEWLHETPSNEWTPMKDLRPNSYFFDVINERVPASFREKMNVIDKLKDVSIPALFIGGWFDSLLKPTLKAYQAYGGEKMLWIGPWTHEEMTGRAGGKYFDNAQVEIGKDNIKDPTELHILWFNHWLKGKPHTIEKPVHLYLMGQKRWENYDRWPPSPVEEKTYYLHSKGAANSRSGDGALTTSLSGNQATDSLRLDPANPVPTHGGGVLIAGHESGMFDQGDIQDRDDILVYTSETLTHDIDILGTIHAEIWAASPSPLLDLFVRISDVEPNGKAYNIVDSFHRESVKENEKVRVKMDVNHTAYRFQTGHKIRVEIAASNAPMFDVNLNNGKTTKTASHGKAAYETIYHGGSCPSHIVLPISPYA</sequence>
<dbReference type="InterPro" id="IPR050585">
    <property type="entry name" value="Xaa-Pro_dipeptidyl-ppase/CocE"/>
</dbReference>
<dbReference type="InterPro" id="IPR005674">
    <property type="entry name" value="CocE/Ser_esterase"/>
</dbReference>
<evidence type="ECO:0000259" key="3">
    <source>
        <dbReference type="SMART" id="SM00939"/>
    </source>
</evidence>
<dbReference type="SUPFAM" id="SSF49785">
    <property type="entry name" value="Galactose-binding domain-like"/>
    <property type="match status" value="1"/>
</dbReference>
<dbReference type="SMART" id="SM00939">
    <property type="entry name" value="PepX_C"/>
    <property type="match status" value="1"/>
</dbReference>
<keyword evidence="5" id="KW-1185">Reference proteome</keyword>
<evidence type="ECO:0000313" key="4">
    <source>
        <dbReference type="EMBL" id="SDI22221.1"/>
    </source>
</evidence>
<dbReference type="SUPFAM" id="SSF53474">
    <property type="entry name" value="alpha/beta-Hydrolases"/>
    <property type="match status" value="1"/>
</dbReference>
<dbReference type="InterPro" id="IPR029058">
    <property type="entry name" value="AB_hydrolase_fold"/>
</dbReference>
<dbReference type="InterPro" id="IPR008979">
    <property type="entry name" value="Galactose-bd-like_sf"/>
</dbReference>
<dbReference type="Pfam" id="PF08530">
    <property type="entry name" value="PepX_C"/>
    <property type="match status" value="1"/>
</dbReference>
<dbReference type="NCBIfam" id="TIGR00976">
    <property type="entry name" value="CocE_NonD"/>
    <property type="match status" value="1"/>
</dbReference>
<dbReference type="InterPro" id="IPR013736">
    <property type="entry name" value="Xaa-Pro_dipept_C"/>
</dbReference>
<accession>A0A1G8ITL1</accession>
<dbReference type="GO" id="GO:0008239">
    <property type="term" value="F:dipeptidyl-peptidase activity"/>
    <property type="evidence" value="ECO:0007669"/>
    <property type="project" value="InterPro"/>
</dbReference>
<dbReference type="Gene3D" id="1.10.3020.10">
    <property type="entry name" value="alpha-amino acid ester hydrolase ( Helical cap domain)"/>
    <property type="match status" value="1"/>
</dbReference>
<dbReference type="PANTHER" id="PTHR43056:SF10">
    <property type="entry name" value="COCE_NOND FAMILY, PUTATIVE (AFU_ORTHOLOGUE AFUA_7G00600)-RELATED"/>
    <property type="match status" value="1"/>
</dbReference>
<dbReference type="Pfam" id="PF02129">
    <property type="entry name" value="Peptidase_S15"/>
    <property type="match status" value="1"/>
</dbReference>
<feature type="compositionally biased region" description="Polar residues" evidence="2">
    <location>
        <begin position="363"/>
        <end position="382"/>
    </location>
</feature>
<name>A0A1G8ITL1_9BACI</name>
<dbReference type="Gene3D" id="2.60.120.260">
    <property type="entry name" value="Galactose-binding domain-like"/>
    <property type="match status" value="1"/>
</dbReference>
<feature type="region of interest" description="Disordered" evidence="2">
    <location>
        <begin position="363"/>
        <end position="389"/>
    </location>
</feature>
<dbReference type="OrthoDB" id="319764at2"/>
<keyword evidence="1" id="KW-0378">Hydrolase</keyword>
<dbReference type="Proteomes" id="UP000199163">
    <property type="component" value="Unassembled WGS sequence"/>
</dbReference>
<evidence type="ECO:0000256" key="2">
    <source>
        <dbReference type="SAM" id="MobiDB-lite"/>
    </source>
</evidence>
<reference evidence="4 5" key="1">
    <citation type="submission" date="2016-10" db="EMBL/GenBank/DDBJ databases">
        <authorList>
            <person name="de Groot N.N."/>
        </authorList>
    </citation>
    <scope>NUCLEOTIDE SEQUENCE [LARGE SCALE GENOMIC DNA]</scope>
    <source>
        <strain evidence="4 5">DSM 21632</strain>
    </source>
</reference>
<protein>
    <recommendedName>
        <fullName evidence="3">Xaa-Pro dipeptidyl-peptidase C-terminal domain-containing protein</fullName>
    </recommendedName>
</protein>
<gene>
    <name evidence="4" type="ORF">SAMN05192534_12612</name>
</gene>
<proteinExistence type="predicted"/>
<dbReference type="Gene3D" id="3.40.50.1820">
    <property type="entry name" value="alpha/beta hydrolase"/>
    <property type="match status" value="1"/>
</dbReference>